<dbReference type="CDD" id="cd04301">
    <property type="entry name" value="NAT_SF"/>
    <property type="match status" value="1"/>
</dbReference>
<accession>A0A6P7XT32</accession>
<dbReference type="InterPro" id="IPR050769">
    <property type="entry name" value="NAT_camello-type"/>
</dbReference>
<keyword evidence="5 10" id="KW-0472">Membrane</keyword>
<keyword evidence="2" id="KW-0808">Transferase</keyword>
<dbReference type="PANTHER" id="PTHR13947">
    <property type="entry name" value="GNAT FAMILY N-ACETYLTRANSFERASE"/>
    <property type="match status" value="1"/>
</dbReference>
<dbReference type="SUPFAM" id="SSF55729">
    <property type="entry name" value="Acyl-CoA N-acyltransferases (Nat)"/>
    <property type="match status" value="1"/>
</dbReference>
<protein>
    <recommendedName>
        <fullName evidence="9">Probable N-acetyltransferase 14</fullName>
    </recommendedName>
</protein>
<evidence type="ECO:0000256" key="9">
    <source>
        <dbReference type="ARBA" id="ARBA00040241"/>
    </source>
</evidence>
<dbReference type="CTD" id="57106"/>
<evidence type="ECO:0000256" key="8">
    <source>
        <dbReference type="ARBA" id="ARBA00038470"/>
    </source>
</evidence>
<gene>
    <name evidence="13" type="primary">NAT14</name>
</gene>
<dbReference type="GeneID" id="115466484"/>
<proteinExistence type="inferred from homology"/>
<feature type="transmembrane region" description="Helical" evidence="10">
    <location>
        <begin position="158"/>
        <end position="177"/>
    </location>
</feature>
<comment type="subcellular location">
    <subcellularLocation>
        <location evidence="1">Membrane</location>
    </subcellularLocation>
</comment>
<dbReference type="InParanoid" id="A0A6P7XT32"/>
<dbReference type="GO" id="GO:0008080">
    <property type="term" value="F:N-acetyltransferase activity"/>
    <property type="evidence" value="ECO:0007669"/>
    <property type="project" value="InterPro"/>
</dbReference>
<dbReference type="GO" id="GO:0016020">
    <property type="term" value="C:membrane"/>
    <property type="evidence" value="ECO:0007669"/>
    <property type="project" value="UniProtKB-SubCell"/>
</dbReference>
<evidence type="ECO:0000256" key="2">
    <source>
        <dbReference type="ARBA" id="ARBA00022679"/>
    </source>
</evidence>
<dbReference type="PROSITE" id="PS51186">
    <property type="entry name" value="GNAT"/>
    <property type="match status" value="1"/>
</dbReference>
<sequence>MPLLDESQLSVREMRENEQQIVLEILKEGFKDLENRLILYVLTRPPTLLLLAVISSGLRFLLHSFLAALLLPVLFTVAVLKLVLWRSPDLSQTGTGSQHSLWVAVYGTEDVCGCVALEPTAEPKVVELRRLAVSRWYRRSGVGTTLLHFMEEKARREGFTAVVVHVSVMATAAVALLEKGGYVASGGRDWLGYAVVRKFRKVL</sequence>
<dbReference type="AlphaFoldDB" id="A0A6P7XT32"/>
<dbReference type="OrthoDB" id="41532at2759"/>
<dbReference type="FunCoup" id="A0A6P7XT32">
    <property type="interactions" value="1311"/>
</dbReference>
<dbReference type="KEGG" id="muo:115466484"/>
<feature type="domain" description="N-acetyltransferase" evidence="11">
    <location>
        <begin position="9"/>
        <end position="203"/>
    </location>
</feature>
<evidence type="ECO:0000256" key="3">
    <source>
        <dbReference type="ARBA" id="ARBA00022692"/>
    </source>
</evidence>
<evidence type="ECO:0000259" key="11">
    <source>
        <dbReference type="PROSITE" id="PS51186"/>
    </source>
</evidence>
<dbReference type="Pfam" id="PF00583">
    <property type="entry name" value="Acetyltransf_1"/>
    <property type="match status" value="1"/>
</dbReference>
<name>A0A6P7XT32_9AMPH</name>
<evidence type="ECO:0000256" key="1">
    <source>
        <dbReference type="ARBA" id="ARBA00004370"/>
    </source>
</evidence>
<comment type="similarity">
    <text evidence="8">Belongs to the camello family.</text>
</comment>
<keyword evidence="3 10" id="KW-0812">Transmembrane</keyword>
<dbReference type="Proteomes" id="UP000515156">
    <property type="component" value="Chromosome 3"/>
</dbReference>
<evidence type="ECO:0000256" key="4">
    <source>
        <dbReference type="ARBA" id="ARBA00022989"/>
    </source>
</evidence>
<dbReference type="PANTHER" id="PTHR13947:SF51">
    <property type="entry name" value="N-ACETYLTRANSFERASE 14-RELATED"/>
    <property type="match status" value="1"/>
</dbReference>
<dbReference type="Gene3D" id="3.40.630.30">
    <property type="match status" value="1"/>
</dbReference>
<keyword evidence="4 10" id="KW-1133">Transmembrane helix</keyword>
<organism evidence="12 13">
    <name type="scientific">Microcaecilia unicolor</name>
    <dbReference type="NCBI Taxonomy" id="1415580"/>
    <lineage>
        <taxon>Eukaryota</taxon>
        <taxon>Metazoa</taxon>
        <taxon>Chordata</taxon>
        <taxon>Craniata</taxon>
        <taxon>Vertebrata</taxon>
        <taxon>Euteleostomi</taxon>
        <taxon>Amphibia</taxon>
        <taxon>Gymnophiona</taxon>
        <taxon>Siphonopidae</taxon>
        <taxon>Microcaecilia</taxon>
    </lineage>
</organism>
<evidence type="ECO:0000256" key="7">
    <source>
        <dbReference type="ARBA" id="ARBA00037582"/>
    </source>
</evidence>
<dbReference type="InterPro" id="IPR016181">
    <property type="entry name" value="Acyl_CoA_acyltransferase"/>
</dbReference>
<evidence type="ECO:0000313" key="13">
    <source>
        <dbReference type="RefSeq" id="XP_030053599.1"/>
    </source>
</evidence>
<dbReference type="RefSeq" id="XP_030053599.1">
    <property type="nucleotide sequence ID" value="XM_030197739.1"/>
</dbReference>
<keyword evidence="12" id="KW-1185">Reference proteome</keyword>
<evidence type="ECO:0000256" key="5">
    <source>
        <dbReference type="ARBA" id="ARBA00023136"/>
    </source>
</evidence>
<reference evidence="13" key="1">
    <citation type="submission" date="2025-08" db="UniProtKB">
        <authorList>
            <consortium name="RefSeq"/>
        </authorList>
    </citation>
    <scope>IDENTIFICATION</scope>
</reference>
<feature type="transmembrane region" description="Helical" evidence="10">
    <location>
        <begin position="60"/>
        <end position="84"/>
    </location>
</feature>
<comment type="function">
    <text evidence="7">Probable acetyltransferase.</text>
</comment>
<dbReference type="InterPro" id="IPR000182">
    <property type="entry name" value="GNAT_dom"/>
</dbReference>
<evidence type="ECO:0000256" key="10">
    <source>
        <dbReference type="SAM" id="Phobius"/>
    </source>
</evidence>
<evidence type="ECO:0000256" key="6">
    <source>
        <dbReference type="ARBA" id="ARBA00023315"/>
    </source>
</evidence>
<keyword evidence="6" id="KW-0012">Acyltransferase</keyword>
<evidence type="ECO:0000313" key="12">
    <source>
        <dbReference type="Proteomes" id="UP000515156"/>
    </source>
</evidence>